<evidence type="ECO:0000256" key="8">
    <source>
        <dbReference type="SAM" id="Phobius"/>
    </source>
</evidence>
<reference evidence="10" key="2">
    <citation type="submission" date="2022-09" db="EMBL/GenBank/DDBJ databases">
        <title>Biosynthetic gene clusters of Dactylosporangioum fulvum.</title>
        <authorList>
            <person name="Caradec T."/>
        </authorList>
    </citation>
    <scope>NUCLEOTIDE SEQUENCE</scope>
    <source>
        <strain evidence="10">NRRL B-16292</strain>
    </source>
</reference>
<keyword evidence="5 8" id="KW-1133">Transmembrane helix</keyword>
<dbReference type="PANTHER" id="PTHR23513">
    <property type="entry name" value="INTEGRAL MEMBRANE EFFLUX PROTEIN-RELATED"/>
    <property type="match status" value="1"/>
</dbReference>
<evidence type="ECO:0000256" key="2">
    <source>
        <dbReference type="ARBA" id="ARBA00022448"/>
    </source>
</evidence>
<dbReference type="InterPro" id="IPR010290">
    <property type="entry name" value="TM_effector"/>
</dbReference>
<feature type="transmembrane region" description="Helical" evidence="8">
    <location>
        <begin position="390"/>
        <end position="409"/>
    </location>
</feature>
<keyword evidence="2" id="KW-0813">Transport</keyword>
<dbReference type="InterPro" id="IPR036259">
    <property type="entry name" value="MFS_trans_sf"/>
</dbReference>
<evidence type="ECO:0000313" key="11">
    <source>
        <dbReference type="Proteomes" id="UP001059617"/>
    </source>
</evidence>
<evidence type="ECO:0000256" key="1">
    <source>
        <dbReference type="ARBA" id="ARBA00004651"/>
    </source>
</evidence>
<feature type="transmembrane region" description="Helical" evidence="8">
    <location>
        <begin position="100"/>
        <end position="124"/>
    </location>
</feature>
<evidence type="ECO:0000313" key="10">
    <source>
        <dbReference type="EMBL" id="UWP86541.1"/>
    </source>
</evidence>
<dbReference type="SUPFAM" id="SSF103473">
    <property type="entry name" value="MFS general substrate transporter"/>
    <property type="match status" value="1"/>
</dbReference>
<feature type="transmembrane region" description="Helical" evidence="8">
    <location>
        <begin position="245"/>
        <end position="266"/>
    </location>
</feature>
<dbReference type="Pfam" id="PF05977">
    <property type="entry name" value="MFS_3"/>
    <property type="match status" value="1"/>
</dbReference>
<evidence type="ECO:0000256" key="4">
    <source>
        <dbReference type="ARBA" id="ARBA00022692"/>
    </source>
</evidence>
<keyword evidence="6 8" id="KW-0472">Membrane</keyword>
<proteinExistence type="predicted"/>
<evidence type="ECO:0000256" key="3">
    <source>
        <dbReference type="ARBA" id="ARBA00022475"/>
    </source>
</evidence>
<dbReference type="Gene3D" id="1.20.1250.20">
    <property type="entry name" value="MFS general substrate transporter like domains"/>
    <property type="match status" value="1"/>
</dbReference>
<evidence type="ECO:0000259" key="9">
    <source>
        <dbReference type="PROSITE" id="PS50850"/>
    </source>
</evidence>
<accession>A0ABY5WB86</accession>
<feature type="transmembrane region" description="Helical" evidence="8">
    <location>
        <begin position="194"/>
        <end position="213"/>
    </location>
</feature>
<feature type="transmembrane region" description="Helical" evidence="8">
    <location>
        <begin position="365"/>
        <end position="384"/>
    </location>
</feature>
<organism evidence="10 11">
    <name type="scientific">Dactylosporangium fulvum</name>
    <dbReference type="NCBI Taxonomy" id="53359"/>
    <lineage>
        <taxon>Bacteria</taxon>
        <taxon>Bacillati</taxon>
        <taxon>Actinomycetota</taxon>
        <taxon>Actinomycetes</taxon>
        <taxon>Micromonosporales</taxon>
        <taxon>Micromonosporaceae</taxon>
        <taxon>Dactylosporangium</taxon>
    </lineage>
</organism>
<keyword evidence="11" id="KW-1185">Reference proteome</keyword>
<feature type="region of interest" description="Disordered" evidence="7">
    <location>
        <begin position="420"/>
        <end position="446"/>
    </location>
</feature>
<dbReference type="RefSeq" id="WP_259865817.1">
    <property type="nucleotide sequence ID" value="NZ_BAAAST010000003.1"/>
</dbReference>
<feature type="transmembrane region" description="Helical" evidence="8">
    <location>
        <begin position="306"/>
        <end position="325"/>
    </location>
</feature>
<feature type="domain" description="Major facilitator superfamily (MFS) profile" evidence="9">
    <location>
        <begin position="35"/>
        <end position="418"/>
    </location>
</feature>
<feature type="transmembrane region" description="Helical" evidence="8">
    <location>
        <begin position="278"/>
        <end position="299"/>
    </location>
</feature>
<keyword evidence="3" id="KW-1003">Cell membrane</keyword>
<feature type="transmembrane region" description="Helical" evidence="8">
    <location>
        <begin position="163"/>
        <end position="188"/>
    </location>
</feature>
<evidence type="ECO:0000256" key="5">
    <source>
        <dbReference type="ARBA" id="ARBA00022989"/>
    </source>
</evidence>
<dbReference type="CDD" id="cd06173">
    <property type="entry name" value="MFS_MefA_like"/>
    <property type="match status" value="1"/>
</dbReference>
<comment type="subcellular location">
    <subcellularLocation>
        <location evidence="1">Cell membrane</location>
        <topology evidence="1">Multi-pass membrane protein</topology>
    </subcellularLocation>
</comment>
<name>A0ABY5WB86_9ACTN</name>
<evidence type="ECO:0000256" key="6">
    <source>
        <dbReference type="ARBA" id="ARBA00023136"/>
    </source>
</evidence>
<sequence length="446" mass="45967">MSKRRPNRHRTVADSLEEPVPVGRVSTWAPFAHTAFRVLFVAQLVANVGRLMQAAGSAWNIEEHGGSALQVSLVQTATYTPLVVLGFVAGTLADRLDRRLLLVACQAWMALSAAALFAVSLAGWSDPNVVLALTFAIGLGTALAAPTWAAIQPALVPRHLIGRAIALNGLTFNVAQALGPALAGVVIVALGTEWVFAINATTLSCTVVALLAWKSPVATQRPTESFMAAFRAGIRFIGTAPQRQILTRFAIFFVPAASVMALTPVLAGDRLRLAGGGFGALMAMFGAGAALSVVIWPAVERRGEEWGIVASTVLLAVALAVSAVVTQPVIVGAALLAAGIAFTLGSTSAVVAAQRVVEEPMRARVMAAYVVTSGAVVAAASAAWGVVAKLGVENALGIAAVLAVLSLLVQRRWPLPGRGEPSDVRIAPSGVRPASDASPGTGAVLR</sequence>
<feature type="transmembrane region" description="Helical" evidence="8">
    <location>
        <begin position="331"/>
        <end position="353"/>
    </location>
</feature>
<dbReference type="Proteomes" id="UP001059617">
    <property type="component" value="Chromosome"/>
</dbReference>
<keyword evidence="4 8" id="KW-0812">Transmembrane</keyword>
<dbReference type="InterPro" id="IPR020846">
    <property type="entry name" value="MFS_dom"/>
</dbReference>
<feature type="transmembrane region" description="Helical" evidence="8">
    <location>
        <begin position="130"/>
        <end position="151"/>
    </location>
</feature>
<dbReference type="PANTHER" id="PTHR23513:SF11">
    <property type="entry name" value="STAPHYLOFERRIN A TRANSPORTER"/>
    <property type="match status" value="1"/>
</dbReference>
<reference evidence="10" key="1">
    <citation type="submission" date="2021-04" db="EMBL/GenBank/DDBJ databases">
        <authorList>
            <person name="Hartkoorn R.C."/>
            <person name="Beaudoing E."/>
            <person name="Hot D."/>
        </authorList>
    </citation>
    <scope>NUCLEOTIDE SEQUENCE</scope>
    <source>
        <strain evidence="10">NRRL B-16292</strain>
    </source>
</reference>
<gene>
    <name evidence="10" type="ORF">Dfulv_20795</name>
</gene>
<evidence type="ECO:0000256" key="7">
    <source>
        <dbReference type="SAM" id="MobiDB-lite"/>
    </source>
</evidence>
<protein>
    <submittedName>
        <fullName evidence="10">MFS transporter</fullName>
    </submittedName>
</protein>
<dbReference type="PROSITE" id="PS50850">
    <property type="entry name" value="MFS"/>
    <property type="match status" value="1"/>
</dbReference>
<dbReference type="EMBL" id="CP073720">
    <property type="protein sequence ID" value="UWP86541.1"/>
    <property type="molecule type" value="Genomic_DNA"/>
</dbReference>